<sequence>MISPKRIHPPQNWQSFELLTLKLWGEIWNVPNEIEFNSESGSKQKGVDICCIPKNEKEYFGIQCKNTKLFCKYGKIQKLTKVTIDEEIEKAKEFKPKLEQLVIATSFTKDGELEEYLREINLKHIKSGIFRVQICFWEYFSRKIQEYDNIENWYLNNQNFVSQKSVYVSFENDKSEKNVSPEFIKNNVTYRLQTEDEKLEEKTAFQKAYKEFQSENKLSFINRIFNFSNKISDKILTSDKILINGVDIKSQEYIESTYPKQKLGTNIVPKFLNNLIKDEQEFSFKIKIKNDGRSVIDDFKLSFQIEGDFENVQVNPPRISELKTYNATTWINDRFGLFEPSKNFIIQKDTSISKKIIVTPKLAKEGEIKIKWTLLARDFNDEGELKINIKPKYIESQKTMYVLRTEDCKSEIEYNHKMIEGNYQLNW</sequence>
<accession>A0ABW3N527</accession>
<dbReference type="RefSeq" id="WP_386127528.1">
    <property type="nucleotide sequence ID" value="NZ_JBHTJL010000005.1"/>
</dbReference>
<organism evidence="1 2">
    <name type="scientific">Winogradskyella litorisediminis</name>
    <dbReference type="NCBI Taxonomy" id="1156618"/>
    <lineage>
        <taxon>Bacteria</taxon>
        <taxon>Pseudomonadati</taxon>
        <taxon>Bacteroidota</taxon>
        <taxon>Flavobacteriia</taxon>
        <taxon>Flavobacteriales</taxon>
        <taxon>Flavobacteriaceae</taxon>
        <taxon>Winogradskyella</taxon>
    </lineage>
</organism>
<evidence type="ECO:0000313" key="1">
    <source>
        <dbReference type="EMBL" id="MFD1062039.1"/>
    </source>
</evidence>
<evidence type="ECO:0000313" key="2">
    <source>
        <dbReference type="Proteomes" id="UP001597013"/>
    </source>
</evidence>
<proteinExistence type="predicted"/>
<gene>
    <name evidence="1" type="ORF">ACFQ1Q_02175</name>
</gene>
<name>A0ABW3N527_9FLAO</name>
<protein>
    <recommendedName>
        <fullName evidence="3">Mrr-like domain-containing protein</fullName>
    </recommendedName>
</protein>
<reference evidence="2" key="1">
    <citation type="journal article" date="2019" name="Int. J. Syst. Evol. Microbiol.">
        <title>The Global Catalogue of Microorganisms (GCM) 10K type strain sequencing project: providing services to taxonomists for standard genome sequencing and annotation.</title>
        <authorList>
            <consortium name="The Broad Institute Genomics Platform"/>
            <consortium name="The Broad Institute Genome Sequencing Center for Infectious Disease"/>
            <person name="Wu L."/>
            <person name="Ma J."/>
        </authorList>
    </citation>
    <scope>NUCLEOTIDE SEQUENCE [LARGE SCALE GENOMIC DNA]</scope>
    <source>
        <strain evidence="2">CCUG 62215</strain>
    </source>
</reference>
<keyword evidence="2" id="KW-1185">Reference proteome</keyword>
<evidence type="ECO:0008006" key="3">
    <source>
        <dbReference type="Google" id="ProtNLM"/>
    </source>
</evidence>
<comment type="caution">
    <text evidence="1">The sequence shown here is derived from an EMBL/GenBank/DDBJ whole genome shotgun (WGS) entry which is preliminary data.</text>
</comment>
<dbReference type="Proteomes" id="UP001597013">
    <property type="component" value="Unassembled WGS sequence"/>
</dbReference>
<dbReference type="EMBL" id="JBHTJL010000005">
    <property type="protein sequence ID" value="MFD1062039.1"/>
    <property type="molecule type" value="Genomic_DNA"/>
</dbReference>